<evidence type="ECO:0000313" key="2">
    <source>
        <dbReference type="Proteomes" id="UP000283634"/>
    </source>
</evidence>
<dbReference type="RefSeq" id="XP_029234692.1">
    <property type="nucleotide sequence ID" value="XM_029385445.1"/>
</dbReference>
<dbReference type="Proteomes" id="UP000283634">
    <property type="component" value="Unassembled WGS sequence"/>
</dbReference>
<gene>
    <name evidence="1" type="ORF">TraAM80_08710</name>
</gene>
<organism evidence="1 2">
    <name type="scientific">Trypanosoma rangeli</name>
    <dbReference type="NCBI Taxonomy" id="5698"/>
    <lineage>
        <taxon>Eukaryota</taxon>
        <taxon>Discoba</taxon>
        <taxon>Euglenozoa</taxon>
        <taxon>Kinetoplastea</taxon>
        <taxon>Metakinetoplastina</taxon>
        <taxon>Trypanosomatida</taxon>
        <taxon>Trypanosomatidae</taxon>
        <taxon>Trypanosoma</taxon>
        <taxon>Herpetosoma</taxon>
    </lineage>
</organism>
<dbReference type="GeneID" id="40332643"/>
<proteinExistence type="predicted"/>
<dbReference type="EMBL" id="MKGL01000455">
    <property type="protein sequence ID" value="RNE98534.1"/>
    <property type="molecule type" value="Genomic_DNA"/>
</dbReference>
<protein>
    <submittedName>
        <fullName evidence="1">Uncharacterized protein</fullName>
    </submittedName>
</protein>
<evidence type="ECO:0000313" key="1">
    <source>
        <dbReference type="EMBL" id="RNE98534.1"/>
    </source>
</evidence>
<sequence length="189" mass="20334">MRKIVWCSLGGAVAAEWGCRFSSCRGEYAAALFLLVASGANVPASDNLRVPPPRRPKEAETSAAAFAGCAPCGPVVWQTVPSRNSRAPHHVLGAAYICVVGDNAVASILLLASERTGAGCSAPSHLSKLQRKMPPRRGSQFHCEWVIFACDYTHTELWGSECQVQYEKIEASSQLLCVPCNLHGLPREI</sequence>
<dbReference type="AlphaFoldDB" id="A0A3R7K0N5"/>
<name>A0A3R7K0N5_TRYRA</name>
<keyword evidence="2" id="KW-1185">Reference proteome</keyword>
<comment type="caution">
    <text evidence="1">The sequence shown here is derived from an EMBL/GenBank/DDBJ whole genome shotgun (WGS) entry which is preliminary data.</text>
</comment>
<reference evidence="1 2" key="1">
    <citation type="journal article" date="2018" name="BMC Genomics">
        <title>Genomic comparison of Trypanosoma conorhini and Trypanosoma rangeli to Trypanosoma cruzi strains of high and low virulence.</title>
        <authorList>
            <person name="Bradwell K.R."/>
            <person name="Koparde V.N."/>
            <person name="Matveyev A.V."/>
            <person name="Serrano M.G."/>
            <person name="Alves J.M."/>
            <person name="Parikh H."/>
            <person name="Huang B."/>
            <person name="Lee V."/>
            <person name="Espinosa-Alvarez O."/>
            <person name="Ortiz P.A."/>
            <person name="Costa-Martins A.G."/>
            <person name="Teixeira M.M."/>
            <person name="Buck G.A."/>
        </authorList>
    </citation>
    <scope>NUCLEOTIDE SEQUENCE [LARGE SCALE GENOMIC DNA]</scope>
    <source>
        <strain evidence="1 2">AM80</strain>
    </source>
</reference>
<accession>A0A3R7K0N5</accession>